<sequence>MRLLELLAGLTILAALFTGTWPVAVLGRTARAPPAPKAGPIRHHHPPRRTPPPPPPPLSHRHVVRPRPPPHRRSEAQPLSPPPYLHLIFPNHFKGKQTKRCSYDLLDQPQREKVTSPLS</sequence>
<accession>K4AMJ3</accession>
<organism evidence="2 3">
    <name type="scientific">Setaria italica</name>
    <name type="common">Foxtail millet</name>
    <name type="synonym">Panicum italicum</name>
    <dbReference type="NCBI Taxonomy" id="4555"/>
    <lineage>
        <taxon>Eukaryota</taxon>
        <taxon>Viridiplantae</taxon>
        <taxon>Streptophyta</taxon>
        <taxon>Embryophyta</taxon>
        <taxon>Tracheophyta</taxon>
        <taxon>Spermatophyta</taxon>
        <taxon>Magnoliopsida</taxon>
        <taxon>Liliopsida</taxon>
        <taxon>Poales</taxon>
        <taxon>Poaceae</taxon>
        <taxon>PACMAD clade</taxon>
        <taxon>Panicoideae</taxon>
        <taxon>Panicodae</taxon>
        <taxon>Paniceae</taxon>
        <taxon>Cenchrinae</taxon>
        <taxon>Setaria</taxon>
    </lineage>
</organism>
<dbReference type="OMA" id="KAGPIRH"/>
<reference evidence="3" key="1">
    <citation type="journal article" date="2012" name="Nat. Biotechnol.">
        <title>Reference genome sequence of the model plant Setaria.</title>
        <authorList>
            <person name="Bennetzen J.L."/>
            <person name="Schmutz J."/>
            <person name="Wang H."/>
            <person name="Percifield R."/>
            <person name="Hawkins J."/>
            <person name="Pontaroli A.C."/>
            <person name="Estep M."/>
            <person name="Feng L."/>
            <person name="Vaughn J.N."/>
            <person name="Grimwood J."/>
            <person name="Jenkins J."/>
            <person name="Barry K."/>
            <person name="Lindquist E."/>
            <person name="Hellsten U."/>
            <person name="Deshpande S."/>
            <person name="Wang X."/>
            <person name="Wu X."/>
            <person name="Mitros T."/>
            <person name="Triplett J."/>
            <person name="Yang X."/>
            <person name="Ye C.Y."/>
            <person name="Mauro-Herrera M."/>
            <person name="Wang L."/>
            <person name="Li P."/>
            <person name="Sharma M."/>
            <person name="Sharma R."/>
            <person name="Ronald P.C."/>
            <person name="Panaud O."/>
            <person name="Kellogg E.A."/>
            <person name="Brutnell T.P."/>
            <person name="Doust A.N."/>
            <person name="Tuskan G.A."/>
            <person name="Rokhsar D."/>
            <person name="Devos K.M."/>
        </authorList>
    </citation>
    <scope>NUCLEOTIDE SEQUENCE [LARGE SCALE GENOMIC DNA]</scope>
    <source>
        <strain evidence="3">cv. Yugu1</strain>
    </source>
</reference>
<dbReference type="AlphaFoldDB" id="K4AMJ3"/>
<evidence type="ECO:0000313" key="3">
    <source>
        <dbReference type="Proteomes" id="UP000004995"/>
    </source>
</evidence>
<feature type="compositionally biased region" description="Basic residues" evidence="1">
    <location>
        <begin position="59"/>
        <end position="71"/>
    </location>
</feature>
<name>K4AMJ3_SETIT</name>
<dbReference type="Gramene" id="KQK88401">
    <property type="protein sequence ID" value="KQK88401"/>
    <property type="gene ID" value="SETIT_040136mg"/>
</dbReference>
<dbReference type="EMBL" id="AGNK02005539">
    <property type="status" value="NOT_ANNOTATED_CDS"/>
    <property type="molecule type" value="Genomic_DNA"/>
</dbReference>
<feature type="compositionally biased region" description="Pro residues" evidence="1">
    <location>
        <begin position="49"/>
        <end position="58"/>
    </location>
</feature>
<evidence type="ECO:0000313" key="2">
    <source>
        <dbReference type="EnsemblPlants" id="KQK88401"/>
    </source>
</evidence>
<dbReference type="InParanoid" id="K4AMJ3"/>
<keyword evidence="3" id="KW-1185">Reference proteome</keyword>
<evidence type="ECO:0000256" key="1">
    <source>
        <dbReference type="SAM" id="MobiDB-lite"/>
    </source>
</evidence>
<feature type="region of interest" description="Disordered" evidence="1">
    <location>
        <begin position="30"/>
        <end position="89"/>
    </location>
</feature>
<dbReference type="EnsemblPlants" id="KQK88401">
    <property type="protein sequence ID" value="KQK88401"/>
    <property type="gene ID" value="SETIT_040136mg"/>
</dbReference>
<protein>
    <submittedName>
        <fullName evidence="2">Uncharacterized protein</fullName>
    </submittedName>
</protein>
<dbReference type="Proteomes" id="UP000004995">
    <property type="component" value="Unassembled WGS sequence"/>
</dbReference>
<dbReference type="HOGENOM" id="CLU_2065583_0_0_1"/>
<proteinExistence type="predicted"/>
<reference evidence="2" key="2">
    <citation type="submission" date="2018-08" db="UniProtKB">
        <authorList>
            <consortium name="EnsemblPlants"/>
        </authorList>
    </citation>
    <scope>IDENTIFICATION</scope>
    <source>
        <strain evidence="2">Yugu1</strain>
    </source>
</reference>